<comment type="similarity">
    <text evidence="1">Belongs to the MobA/MobL family.</text>
</comment>
<name>A0A562JU97_SPHWJ</name>
<dbReference type="InterPro" id="IPR014136">
    <property type="entry name" value="TraA_Ti"/>
</dbReference>
<feature type="compositionally biased region" description="Basic and acidic residues" evidence="3">
    <location>
        <begin position="775"/>
        <end position="787"/>
    </location>
</feature>
<dbReference type="NCBIfam" id="TIGR02768">
    <property type="entry name" value="TraA_Ti"/>
    <property type="match status" value="1"/>
</dbReference>
<dbReference type="Gene3D" id="3.30.930.30">
    <property type="match status" value="1"/>
</dbReference>
<feature type="domain" description="MobA/MobL protein" evidence="4">
    <location>
        <begin position="18"/>
        <end position="215"/>
    </location>
</feature>
<evidence type="ECO:0000313" key="6">
    <source>
        <dbReference type="Proteomes" id="UP000316624"/>
    </source>
</evidence>
<accession>A0A562JU97</accession>
<evidence type="ECO:0000256" key="1">
    <source>
        <dbReference type="ARBA" id="ARBA00010873"/>
    </source>
</evidence>
<dbReference type="CDD" id="cd17933">
    <property type="entry name" value="DEXSc_RecD-like"/>
    <property type="match status" value="1"/>
</dbReference>
<dbReference type="EMBL" id="VLKK01000047">
    <property type="protein sequence ID" value="TWH86728.1"/>
    <property type="molecule type" value="Genomic_DNA"/>
</dbReference>
<feature type="compositionally biased region" description="Basic and acidic residues" evidence="3">
    <location>
        <begin position="752"/>
        <end position="761"/>
    </location>
</feature>
<evidence type="ECO:0000313" key="5">
    <source>
        <dbReference type="EMBL" id="TWH86728.1"/>
    </source>
</evidence>
<protein>
    <submittedName>
        <fullName evidence="5">Ti-type conjugative transfer relaxase TraA</fullName>
    </submittedName>
</protein>
<evidence type="ECO:0000259" key="4">
    <source>
        <dbReference type="Pfam" id="PF03389"/>
    </source>
</evidence>
<proteinExistence type="inferred from homology"/>
<dbReference type="AlphaFoldDB" id="A0A562JU97"/>
<dbReference type="Pfam" id="PF13604">
    <property type="entry name" value="AAA_30"/>
    <property type="match status" value="1"/>
</dbReference>
<dbReference type="RefSeq" id="WP_145076107.1">
    <property type="nucleotide sequence ID" value="NZ_JACIIY010000053.1"/>
</dbReference>
<dbReference type="Gene3D" id="3.40.50.300">
    <property type="entry name" value="P-loop containing nucleotide triphosphate hydrolases"/>
    <property type="match status" value="2"/>
</dbReference>
<feature type="region of interest" description="Disordered" evidence="3">
    <location>
        <begin position="752"/>
        <end position="833"/>
    </location>
</feature>
<organism evidence="5 6">
    <name type="scientific">Sphingobium wenxiniae (strain DSM 21828 / CGMCC 1.7748 / JZ-1)</name>
    <dbReference type="NCBI Taxonomy" id="595605"/>
    <lineage>
        <taxon>Bacteria</taxon>
        <taxon>Pseudomonadati</taxon>
        <taxon>Pseudomonadota</taxon>
        <taxon>Alphaproteobacteria</taxon>
        <taxon>Sphingomonadales</taxon>
        <taxon>Sphingomonadaceae</taxon>
        <taxon>Sphingobium</taxon>
    </lineage>
</organism>
<dbReference type="Proteomes" id="UP000316624">
    <property type="component" value="Unassembled WGS sequence"/>
</dbReference>
<feature type="region of interest" description="Disordered" evidence="3">
    <location>
        <begin position="842"/>
        <end position="861"/>
    </location>
</feature>
<gene>
    <name evidence="5" type="ORF">IQ35_04022</name>
</gene>
<dbReference type="InterPro" id="IPR005053">
    <property type="entry name" value="MobA_MobL"/>
</dbReference>
<reference evidence="5 6" key="1">
    <citation type="journal article" date="2015" name="Stand. Genomic Sci.">
        <title>Genomic Encyclopedia of Bacterial and Archaeal Type Strains, Phase III: the genomes of soil and plant-associated and newly described type strains.</title>
        <authorList>
            <person name="Whitman W.B."/>
            <person name="Woyke T."/>
            <person name="Klenk H.P."/>
            <person name="Zhou Y."/>
            <person name="Lilburn T.G."/>
            <person name="Beck B.J."/>
            <person name="De Vos P."/>
            <person name="Vandamme P."/>
            <person name="Eisen J.A."/>
            <person name="Garrity G."/>
            <person name="Hugenholtz P."/>
            <person name="Kyrpides N.C."/>
        </authorList>
    </citation>
    <scope>NUCLEOTIDE SEQUENCE [LARGE SCALE GENOMIC DNA]</scope>
    <source>
        <strain evidence="5 6">CGMCC 1.7748</strain>
    </source>
</reference>
<evidence type="ECO:0000256" key="2">
    <source>
        <dbReference type="ARBA" id="ARBA00022971"/>
    </source>
</evidence>
<dbReference type="InterPro" id="IPR027417">
    <property type="entry name" value="P-loop_NTPase"/>
</dbReference>
<dbReference type="CDD" id="cd18809">
    <property type="entry name" value="SF1_C_RecD"/>
    <property type="match status" value="1"/>
</dbReference>
<dbReference type="Gene3D" id="2.30.30.940">
    <property type="match status" value="1"/>
</dbReference>
<sequence length="1046" mass="115013">MAIYHFSAKVISRANGSSAVASAAYRAAERLHDDRLGRDHDFSNKAGVVHSEIMAPQGAPERLNDRTTLWNEVEAGEIRKDAQLAREVEFSIPREMNQAQGVALAREFVEKQFVERGMVADMNVHWDMGKDGMPKPHAHVMLSMREVDGEGFGKKVREWNRTELLEGWREAWANHVNLALAELDIDARIDHRTLEAQGIDLEPQHKIGPAASRMPEQGLEAERVEDHARIARENGEKIIANPSIALDGITRGQATFTTRDLAMFVHRHSDGKDQFDQAMSAVRTSPELVALGKDGRGEDRFTSRDMIATEQRLERSADSLAGMARHGVAEATRARALEAAEGRGLSLSAEQRGALEHITGKDGLASVVGYAGTGKSAMLGVAREAWEHQGYQVRGAALSGIAAENLEGGSAIPSRTIASLEYQWDQGRELLTNRDVLVIDEAGMIGTRQMERVLSAADRAGAKVVLVGDPEQLQAIEAGAAFRSVTERHGWAEITEIRRQHEDWQREATKALATGRTGEAIHAYERHGMVEAAETREQARSELVDRWDAQCTAAPDQTRIILTHTNAEVRDLNLAARDRLRDAGELGADVRLSVERGARDFASGDRIMFLKNERGLGVKNGTLGKVEQVSAERLAVRLDDGRQVAFDLKDYAHVDHGYAATIHKSQGVTVDRAHVLATPGMDRHSAYVALSRHRDGVQLHYGRDDFADQRRLVRTLSRERAKDMASDYPMVRDRDAEARAFADRRGLSGEIRLPERAERSPVEILGPRAETMRQMGEDPRTVRDAGDRSAGAGQAAAERQPRRGMFDGFRPAPQRPAPEPTPAGEREKAAPRRGMFDGLKLSAAPLKGAERAPVPADRGQGRDYARAVERASRSAEAVLQARASGAPVLEHQKVALERATQALEQIRPGASRDLSAAMQRDPALLREAAAGRSGPMLDAMAQEARVRADPNLRATRFVERWQGLKQERDRLTQAGDMAGRERTGKEMAGMAKSLERDPQVESVLRNRTRELGLEIGIGRGRGMDSGDLGRELARDLGIGMGRGMSR</sequence>
<evidence type="ECO:0000256" key="3">
    <source>
        <dbReference type="SAM" id="MobiDB-lite"/>
    </source>
</evidence>
<keyword evidence="6" id="KW-1185">Reference proteome</keyword>
<keyword evidence="2" id="KW-0184">Conjugation</keyword>
<comment type="caution">
    <text evidence="5">The sequence shown here is derived from an EMBL/GenBank/DDBJ whole genome shotgun (WGS) entry which is preliminary data.</text>
</comment>
<dbReference type="SUPFAM" id="SSF52540">
    <property type="entry name" value="P-loop containing nucleoside triphosphate hydrolases"/>
    <property type="match status" value="2"/>
</dbReference>
<dbReference type="Pfam" id="PF03389">
    <property type="entry name" value="MobA_MobL"/>
    <property type="match status" value="1"/>
</dbReference>
<dbReference type="NCBIfam" id="NF010464">
    <property type="entry name" value="PRK13889.1"/>
    <property type="match status" value="1"/>
</dbReference>
<dbReference type="NCBIfam" id="NF041496">
    <property type="entry name" value="MobQ"/>
    <property type="match status" value="1"/>
</dbReference>